<dbReference type="InterPro" id="IPR011990">
    <property type="entry name" value="TPR-like_helical_dom_sf"/>
</dbReference>
<evidence type="ECO:0000313" key="4">
    <source>
        <dbReference type="Proteomes" id="UP001418222"/>
    </source>
</evidence>
<proteinExistence type="predicted"/>
<dbReference type="InterPro" id="IPR002885">
    <property type="entry name" value="PPR_rpt"/>
</dbReference>
<name>A0AAP0G1R6_9ASPA</name>
<feature type="repeat" description="PPR" evidence="2">
    <location>
        <begin position="487"/>
        <end position="521"/>
    </location>
</feature>
<gene>
    <name evidence="3" type="ORF">KSP39_PZI015226</name>
</gene>
<dbReference type="PANTHER" id="PTHR47205">
    <property type="entry name" value="OS07G0599000 PROTEIN"/>
    <property type="match status" value="1"/>
</dbReference>
<keyword evidence="1" id="KW-0677">Repeat</keyword>
<evidence type="ECO:0000256" key="1">
    <source>
        <dbReference type="ARBA" id="ARBA00022737"/>
    </source>
</evidence>
<protein>
    <submittedName>
        <fullName evidence="3">Pentatricopeptide repeat-containing protein</fullName>
    </submittedName>
</protein>
<feature type="repeat" description="PPR" evidence="2">
    <location>
        <begin position="176"/>
        <end position="210"/>
    </location>
</feature>
<evidence type="ECO:0000256" key="2">
    <source>
        <dbReference type="PROSITE-ProRule" id="PRU00708"/>
    </source>
</evidence>
<dbReference type="InterPro" id="IPR044605">
    <property type="entry name" value="At1g26460-like"/>
</dbReference>
<keyword evidence="4" id="KW-1185">Reference proteome</keyword>
<dbReference type="AlphaFoldDB" id="A0AAP0G1R6"/>
<reference evidence="3 4" key="1">
    <citation type="journal article" date="2022" name="Nat. Plants">
        <title>Genomes of leafy and leafless Platanthera orchids illuminate the evolution of mycoheterotrophy.</title>
        <authorList>
            <person name="Li M.H."/>
            <person name="Liu K.W."/>
            <person name="Li Z."/>
            <person name="Lu H.C."/>
            <person name="Ye Q.L."/>
            <person name="Zhang D."/>
            <person name="Wang J.Y."/>
            <person name="Li Y.F."/>
            <person name="Zhong Z.M."/>
            <person name="Liu X."/>
            <person name="Yu X."/>
            <person name="Liu D.K."/>
            <person name="Tu X.D."/>
            <person name="Liu B."/>
            <person name="Hao Y."/>
            <person name="Liao X.Y."/>
            <person name="Jiang Y.T."/>
            <person name="Sun W.H."/>
            <person name="Chen J."/>
            <person name="Chen Y.Q."/>
            <person name="Ai Y."/>
            <person name="Zhai J.W."/>
            <person name="Wu S.S."/>
            <person name="Zhou Z."/>
            <person name="Hsiao Y.Y."/>
            <person name="Wu W.L."/>
            <person name="Chen Y.Y."/>
            <person name="Lin Y.F."/>
            <person name="Hsu J.L."/>
            <person name="Li C.Y."/>
            <person name="Wang Z.W."/>
            <person name="Zhao X."/>
            <person name="Zhong W.Y."/>
            <person name="Ma X.K."/>
            <person name="Ma L."/>
            <person name="Huang J."/>
            <person name="Chen G.Z."/>
            <person name="Huang M.Z."/>
            <person name="Huang L."/>
            <person name="Peng D.H."/>
            <person name="Luo Y.B."/>
            <person name="Zou S.Q."/>
            <person name="Chen S.P."/>
            <person name="Lan S."/>
            <person name="Tsai W.C."/>
            <person name="Van de Peer Y."/>
            <person name="Liu Z.J."/>
        </authorList>
    </citation>
    <scope>NUCLEOTIDE SEQUENCE [LARGE SCALE GENOMIC DNA]</scope>
    <source>
        <strain evidence="3">Lor287</strain>
    </source>
</reference>
<organism evidence="3 4">
    <name type="scientific">Platanthera zijinensis</name>
    <dbReference type="NCBI Taxonomy" id="2320716"/>
    <lineage>
        <taxon>Eukaryota</taxon>
        <taxon>Viridiplantae</taxon>
        <taxon>Streptophyta</taxon>
        <taxon>Embryophyta</taxon>
        <taxon>Tracheophyta</taxon>
        <taxon>Spermatophyta</taxon>
        <taxon>Magnoliopsida</taxon>
        <taxon>Liliopsida</taxon>
        <taxon>Asparagales</taxon>
        <taxon>Orchidaceae</taxon>
        <taxon>Orchidoideae</taxon>
        <taxon>Orchideae</taxon>
        <taxon>Orchidinae</taxon>
        <taxon>Platanthera</taxon>
    </lineage>
</organism>
<sequence>MAASVGILSRPRFLHRQNLNLGLFRLISAFPFLSQEPLLQEIAPAASPLPPNPSFGSPYYQENWRKPSAAPAPLGGNSLITMGFDHTSARMMAFSQTLDLDGLMSTFADLMLSQRWSDLKQLFEFWIRSLDGSGKPNRPDVSLYNHYLRANLMMGATAGELLDLVAQMHEYAVTPNTASYNLVLKAMHQEREHQAAPKLLDRMLQIGCTPDDESYNLVIGLLLMKNQVDSALKYLDILLKSGYMLSSSVFTEYVHTCVNTGRLDSLAVIIEKCKTTDQNKALCPTWKLCNFIADVAMQADHSKLAFFCLEFLARWIVRGENARPPVLLSIDEGLVLSALGTAGRTFNSDLLDASWSVLNRSLRQKRAPNPETFLSKIYAYASVGNLRRAFSTLNELERAYGNSEGIDNELFSPFTSLCPLVIACCKNGFSTLDLVYVELENLSKSNPPYKSVAALNCIVLGCANVWDLDRAYETFEAITEKIGLTPDIHSYNSLMCAFGKVKKTEEACKVFDHLVSLGVKPNATSYALLVDAHLINRDPKAALSVIDKMSLLIVASLFRSMQDSRPRRRCLRRFADGALESWISRATSGYSLWLSYSGIPWAAKPEGSCSIGSSMELTTEPFLIHKG</sequence>
<dbReference type="Proteomes" id="UP001418222">
    <property type="component" value="Unassembled WGS sequence"/>
</dbReference>
<dbReference type="NCBIfam" id="TIGR00756">
    <property type="entry name" value="PPR"/>
    <property type="match status" value="1"/>
</dbReference>
<comment type="caution">
    <text evidence="3">The sequence shown here is derived from an EMBL/GenBank/DDBJ whole genome shotgun (WGS) entry which is preliminary data.</text>
</comment>
<dbReference type="PANTHER" id="PTHR47205:SF1">
    <property type="entry name" value="OS07G0599000 PROTEIN"/>
    <property type="match status" value="1"/>
</dbReference>
<accession>A0AAP0G1R6</accession>
<dbReference type="Pfam" id="PF13041">
    <property type="entry name" value="PPR_2"/>
    <property type="match status" value="2"/>
</dbReference>
<dbReference type="EMBL" id="JBBWWQ010000013">
    <property type="protein sequence ID" value="KAK8934005.1"/>
    <property type="molecule type" value="Genomic_DNA"/>
</dbReference>
<dbReference type="PROSITE" id="PS51375">
    <property type="entry name" value="PPR"/>
    <property type="match status" value="2"/>
</dbReference>
<evidence type="ECO:0000313" key="3">
    <source>
        <dbReference type="EMBL" id="KAK8934005.1"/>
    </source>
</evidence>
<dbReference type="Gene3D" id="1.25.40.10">
    <property type="entry name" value="Tetratricopeptide repeat domain"/>
    <property type="match status" value="2"/>
</dbReference>